<name>N1PJF2_DOTSN</name>
<evidence type="ECO:0000256" key="4">
    <source>
        <dbReference type="ARBA" id="ARBA00023136"/>
    </source>
</evidence>
<gene>
    <name evidence="7" type="ORF">DOTSEDRAFT_36394</name>
</gene>
<dbReference type="STRING" id="675120.N1PJF2"/>
<evidence type="ECO:0000313" key="7">
    <source>
        <dbReference type="EMBL" id="EME42542.1"/>
    </source>
</evidence>
<keyword evidence="2 6" id="KW-0812">Transmembrane</keyword>
<dbReference type="InterPro" id="IPR002523">
    <property type="entry name" value="MgTranspt_CorA/ZnTranspt_ZntB"/>
</dbReference>
<reference evidence="8" key="1">
    <citation type="journal article" date="2012" name="PLoS Genet.">
        <title>The genomes of the fungal plant pathogens Cladosporium fulvum and Dothistroma septosporum reveal adaptation to different hosts and lifestyles but also signatures of common ancestry.</title>
        <authorList>
            <person name="de Wit P.J.G.M."/>
            <person name="van der Burgt A."/>
            <person name="Oekmen B."/>
            <person name="Stergiopoulos I."/>
            <person name="Abd-Elsalam K.A."/>
            <person name="Aerts A.L."/>
            <person name="Bahkali A.H."/>
            <person name="Beenen H.G."/>
            <person name="Chettri P."/>
            <person name="Cox M.P."/>
            <person name="Datema E."/>
            <person name="de Vries R.P."/>
            <person name="Dhillon B."/>
            <person name="Ganley A.R."/>
            <person name="Griffiths S.A."/>
            <person name="Guo Y."/>
            <person name="Hamelin R.C."/>
            <person name="Henrissat B."/>
            <person name="Kabir M.S."/>
            <person name="Jashni M.K."/>
            <person name="Kema G."/>
            <person name="Klaubauf S."/>
            <person name="Lapidus A."/>
            <person name="Levasseur A."/>
            <person name="Lindquist E."/>
            <person name="Mehrabi R."/>
            <person name="Ohm R.A."/>
            <person name="Owen T.J."/>
            <person name="Salamov A."/>
            <person name="Schwelm A."/>
            <person name="Schijlen E."/>
            <person name="Sun H."/>
            <person name="van den Burg H.A."/>
            <person name="van Ham R.C.H.J."/>
            <person name="Zhang S."/>
            <person name="Goodwin S.B."/>
            <person name="Grigoriev I.V."/>
            <person name="Collemare J."/>
            <person name="Bradshaw R.E."/>
        </authorList>
    </citation>
    <scope>NUCLEOTIDE SEQUENCE [LARGE SCALE GENOMIC DNA]</scope>
    <source>
        <strain evidence="8">NZE10 / CBS 128990</strain>
    </source>
</reference>
<protein>
    <submittedName>
        <fullName evidence="7">Uncharacterized protein</fullName>
    </submittedName>
</protein>
<dbReference type="OrthoDB" id="3231000at2759"/>
<feature type="compositionally biased region" description="Low complexity" evidence="5">
    <location>
        <begin position="300"/>
        <end position="315"/>
    </location>
</feature>
<comment type="subcellular location">
    <subcellularLocation>
        <location evidence="1">Membrane</location>
        <topology evidence="1">Multi-pass membrane protein</topology>
    </subcellularLocation>
</comment>
<dbReference type="HOGENOM" id="CLU_023638_0_0_1"/>
<accession>N1PJF2</accession>
<feature type="region of interest" description="Disordered" evidence="5">
    <location>
        <begin position="296"/>
        <end position="317"/>
    </location>
</feature>
<dbReference type="GO" id="GO:0046873">
    <property type="term" value="F:metal ion transmembrane transporter activity"/>
    <property type="evidence" value="ECO:0007669"/>
    <property type="project" value="InterPro"/>
</dbReference>
<evidence type="ECO:0000313" key="8">
    <source>
        <dbReference type="Proteomes" id="UP000016933"/>
    </source>
</evidence>
<dbReference type="AlphaFoldDB" id="N1PJF2"/>
<dbReference type="SUPFAM" id="SSF144083">
    <property type="entry name" value="Magnesium transport protein CorA, transmembrane region"/>
    <property type="match status" value="1"/>
</dbReference>
<keyword evidence="4 6" id="KW-0472">Membrane</keyword>
<dbReference type="Proteomes" id="UP000016933">
    <property type="component" value="Unassembled WGS sequence"/>
</dbReference>
<dbReference type="OMA" id="GMNFAQF"/>
<dbReference type="eggNOG" id="ENOG502SJAG">
    <property type="taxonomic scope" value="Eukaryota"/>
</dbReference>
<dbReference type="InterPro" id="IPR045863">
    <property type="entry name" value="CorA_TM1_TM2"/>
</dbReference>
<reference evidence="7 8" key="2">
    <citation type="journal article" date="2012" name="PLoS Pathog.">
        <title>Diverse lifestyles and strategies of plant pathogenesis encoded in the genomes of eighteen Dothideomycetes fungi.</title>
        <authorList>
            <person name="Ohm R.A."/>
            <person name="Feau N."/>
            <person name="Henrissat B."/>
            <person name="Schoch C.L."/>
            <person name="Horwitz B.A."/>
            <person name="Barry K.W."/>
            <person name="Condon B.J."/>
            <person name="Copeland A.C."/>
            <person name="Dhillon B."/>
            <person name="Glaser F."/>
            <person name="Hesse C.N."/>
            <person name="Kosti I."/>
            <person name="LaButti K."/>
            <person name="Lindquist E.A."/>
            <person name="Lucas S."/>
            <person name="Salamov A.A."/>
            <person name="Bradshaw R.E."/>
            <person name="Ciuffetti L."/>
            <person name="Hamelin R.C."/>
            <person name="Kema G.H.J."/>
            <person name="Lawrence C."/>
            <person name="Scott J.A."/>
            <person name="Spatafora J.W."/>
            <person name="Turgeon B.G."/>
            <person name="de Wit P.J.G.M."/>
            <person name="Zhong S."/>
            <person name="Goodwin S.B."/>
            <person name="Grigoriev I.V."/>
        </authorList>
    </citation>
    <scope>NUCLEOTIDE SEQUENCE [LARGE SCALE GENOMIC DNA]</scope>
    <source>
        <strain evidence="8">NZE10 / CBS 128990</strain>
    </source>
</reference>
<dbReference type="EMBL" id="KB446541">
    <property type="protein sequence ID" value="EME42542.1"/>
    <property type="molecule type" value="Genomic_DNA"/>
</dbReference>
<proteinExistence type="predicted"/>
<evidence type="ECO:0000256" key="5">
    <source>
        <dbReference type="SAM" id="MobiDB-lite"/>
    </source>
</evidence>
<evidence type="ECO:0000256" key="3">
    <source>
        <dbReference type="ARBA" id="ARBA00022989"/>
    </source>
</evidence>
<organism evidence="7 8">
    <name type="scientific">Dothistroma septosporum (strain NZE10 / CBS 128990)</name>
    <name type="common">Red band needle blight fungus</name>
    <name type="synonym">Mycosphaerella pini</name>
    <dbReference type="NCBI Taxonomy" id="675120"/>
    <lineage>
        <taxon>Eukaryota</taxon>
        <taxon>Fungi</taxon>
        <taxon>Dikarya</taxon>
        <taxon>Ascomycota</taxon>
        <taxon>Pezizomycotina</taxon>
        <taxon>Dothideomycetes</taxon>
        <taxon>Dothideomycetidae</taxon>
        <taxon>Mycosphaerellales</taxon>
        <taxon>Mycosphaerellaceae</taxon>
        <taxon>Dothistroma</taxon>
    </lineage>
</organism>
<dbReference type="Pfam" id="PF01544">
    <property type="entry name" value="CorA"/>
    <property type="match status" value="1"/>
</dbReference>
<feature type="transmembrane region" description="Helical" evidence="6">
    <location>
        <begin position="515"/>
        <end position="534"/>
    </location>
</feature>
<keyword evidence="3 6" id="KW-1133">Transmembrane helix</keyword>
<keyword evidence="8" id="KW-1185">Reference proteome</keyword>
<evidence type="ECO:0000256" key="2">
    <source>
        <dbReference type="ARBA" id="ARBA00022692"/>
    </source>
</evidence>
<dbReference type="GO" id="GO:0016020">
    <property type="term" value="C:membrane"/>
    <property type="evidence" value="ECO:0007669"/>
    <property type="project" value="UniProtKB-SubCell"/>
</dbReference>
<dbReference type="Gene3D" id="1.20.58.340">
    <property type="entry name" value="Magnesium transport protein CorA, transmembrane region"/>
    <property type="match status" value="1"/>
</dbReference>
<evidence type="ECO:0000256" key="1">
    <source>
        <dbReference type="ARBA" id="ARBA00004141"/>
    </source>
</evidence>
<evidence type="ECO:0000256" key="6">
    <source>
        <dbReference type="SAM" id="Phobius"/>
    </source>
</evidence>
<sequence>MDDNQSAMSLGSSQTRAIPLLEEPSDWCKGLLAHSEQSPSNHLHSGDHLEWLAEYLNRPFDRRLGSRLDRAVTHETDFVVAYQFLPDACTKETLWTPSDINKLPGENEPHNQLLFMRGHPSPEWVNAIASKFSVSAEFFFHHLELFSRRKDDQVWTWPALKSQSTREPRLRLTTIGTMKKPGDAAHKDGHVHKIRKKVRSLFEDHLKDMRNEENVRIGTSLLRDVSIHDAKHFSLGQDVSMWTRQTSHGWFAIAWLDIGTENIVQGPQGSFLRTPLGGDVEDTSFSPVIFRQEGQVALESSSSSTRSSLDSSTTTDGIRQSTEHLCHQYSDNIDPSLAYADSFYALSNVFTCSAASQNQFLNMMQSIVKHDIRQATVYERDAPDHASLSNLFYNQMVLSDCVERLKENVATIERRQAWPRSQLDTDWKRIERKGAGLMDDYCGLLQKAQGLAEDCDRGIRNVEHLASHAESKKAIAQAKGVERLTRLAFVFVPMSFTATFFGMNFKEVGQGQLPIWVWFVVTVPICVVSLVLMISRLRHKILGLAKAMCRTRRQPEHDVERGR</sequence>
<feature type="transmembrane region" description="Helical" evidence="6">
    <location>
        <begin position="484"/>
        <end position="503"/>
    </location>
</feature>